<name>A0ABS2NYM7_9BACI</name>
<feature type="transmembrane region" description="Helical" evidence="1">
    <location>
        <begin position="5"/>
        <end position="22"/>
    </location>
</feature>
<dbReference type="Pfam" id="PF09946">
    <property type="entry name" value="DUF2178"/>
    <property type="match status" value="1"/>
</dbReference>
<organism evidence="2 3">
    <name type="scientific">Sutcliffiella tianshenii</name>
    <dbReference type="NCBI Taxonomy" id="1463404"/>
    <lineage>
        <taxon>Bacteria</taxon>
        <taxon>Bacillati</taxon>
        <taxon>Bacillota</taxon>
        <taxon>Bacilli</taxon>
        <taxon>Bacillales</taxon>
        <taxon>Bacillaceae</taxon>
        <taxon>Sutcliffiella</taxon>
    </lineage>
</organism>
<gene>
    <name evidence="2" type="ORF">JOC95_001598</name>
</gene>
<keyword evidence="1" id="KW-0812">Transmembrane</keyword>
<proteinExistence type="predicted"/>
<evidence type="ECO:0000313" key="2">
    <source>
        <dbReference type="EMBL" id="MBM7619746.1"/>
    </source>
</evidence>
<reference evidence="2 3" key="1">
    <citation type="submission" date="2021-01" db="EMBL/GenBank/DDBJ databases">
        <title>Genomic Encyclopedia of Type Strains, Phase IV (KMG-IV): sequencing the most valuable type-strain genomes for metagenomic binning, comparative biology and taxonomic classification.</title>
        <authorList>
            <person name="Goeker M."/>
        </authorList>
    </citation>
    <scope>NUCLEOTIDE SEQUENCE [LARGE SCALE GENOMIC DNA]</scope>
    <source>
        <strain evidence="2 3">DSM 25879</strain>
    </source>
</reference>
<dbReference type="EMBL" id="JAFBED010000003">
    <property type="protein sequence ID" value="MBM7619746.1"/>
    <property type="molecule type" value="Genomic_DNA"/>
</dbReference>
<sequence>MKNNWIKNMIGIVALVVVVSVLTGNYQWGILAGAVLGVASVKWFRLKKKDEEEELEYDERINENIKKLSFQTLSISNVLLLAFLLFTYEFMQKPLFQIDYLLVYLCASLFITFYIVPFIARKI</sequence>
<keyword evidence="1" id="KW-0472">Membrane</keyword>
<feature type="transmembrane region" description="Helical" evidence="1">
    <location>
        <begin position="67"/>
        <end position="88"/>
    </location>
</feature>
<protein>
    <submittedName>
        <fullName evidence="2">F0F1-type ATP synthase assembly protein I</fullName>
    </submittedName>
</protein>
<dbReference type="InterPro" id="IPR019235">
    <property type="entry name" value="DUF2178_TM"/>
</dbReference>
<feature type="transmembrane region" description="Helical" evidence="1">
    <location>
        <begin position="100"/>
        <end position="120"/>
    </location>
</feature>
<comment type="caution">
    <text evidence="2">The sequence shown here is derived from an EMBL/GenBank/DDBJ whole genome shotgun (WGS) entry which is preliminary data.</text>
</comment>
<dbReference type="Proteomes" id="UP000737402">
    <property type="component" value="Unassembled WGS sequence"/>
</dbReference>
<keyword evidence="3" id="KW-1185">Reference proteome</keyword>
<evidence type="ECO:0000256" key="1">
    <source>
        <dbReference type="SAM" id="Phobius"/>
    </source>
</evidence>
<dbReference type="RefSeq" id="WP_204414974.1">
    <property type="nucleotide sequence ID" value="NZ_JAFBED010000003.1"/>
</dbReference>
<keyword evidence="1" id="KW-1133">Transmembrane helix</keyword>
<evidence type="ECO:0000313" key="3">
    <source>
        <dbReference type="Proteomes" id="UP000737402"/>
    </source>
</evidence>
<accession>A0ABS2NYM7</accession>